<accession>A0A244CVL9</accession>
<organism evidence="2 3">
    <name type="scientific">Pseudoalteromonas ulvae</name>
    <dbReference type="NCBI Taxonomy" id="107327"/>
    <lineage>
        <taxon>Bacteria</taxon>
        <taxon>Pseudomonadati</taxon>
        <taxon>Pseudomonadota</taxon>
        <taxon>Gammaproteobacteria</taxon>
        <taxon>Alteromonadales</taxon>
        <taxon>Pseudoalteromonadaceae</taxon>
        <taxon>Pseudoalteromonas</taxon>
    </lineage>
</organism>
<protein>
    <submittedName>
        <fullName evidence="2">Pilus assembly protein PilZ</fullName>
    </submittedName>
</protein>
<gene>
    <name evidence="2" type="ORF">B1199_05240</name>
</gene>
<dbReference type="Proteomes" id="UP000194841">
    <property type="component" value="Unassembled WGS sequence"/>
</dbReference>
<evidence type="ECO:0000313" key="3">
    <source>
        <dbReference type="Proteomes" id="UP000194841"/>
    </source>
</evidence>
<dbReference type="Gene3D" id="2.40.10.220">
    <property type="entry name" value="predicted glycosyltransferase like domains"/>
    <property type="match status" value="1"/>
</dbReference>
<reference evidence="2 3" key="1">
    <citation type="submission" date="2017-02" db="EMBL/GenBank/DDBJ databases">
        <title>Pseudoalteromonas ulvae TC14 Genome.</title>
        <authorList>
            <person name="Molmeret M."/>
        </authorList>
    </citation>
    <scope>NUCLEOTIDE SEQUENCE [LARGE SCALE GENOMIC DNA]</scope>
    <source>
        <strain evidence="2">TC14</strain>
    </source>
</reference>
<dbReference type="GO" id="GO:0035438">
    <property type="term" value="F:cyclic-di-GMP binding"/>
    <property type="evidence" value="ECO:0007669"/>
    <property type="project" value="InterPro"/>
</dbReference>
<sequence length="98" mass="10872">MLYEDKRNFFRMMVNAEVQLTLIDSEAGRQIDGVCRDLSATGMAIEIDEPLEMNVTLKVKVASSNNSVPSLDALCKVIRSTSLESGEYLLGVEIIEMN</sequence>
<dbReference type="Pfam" id="PF07238">
    <property type="entry name" value="PilZ"/>
    <property type="match status" value="1"/>
</dbReference>
<dbReference type="RefSeq" id="WP_086743028.1">
    <property type="nucleotide sequence ID" value="NZ_MWPV01000001.1"/>
</dbReference>
<dbReference type="EMBL" id="MWPV01000001">
    <property type="protein sequence ID" value="OUL59638.1"/>
    <property type="molecule type" value="Genomic_DNA"/>
</dbReference>
<evidence type="ECO:0000313" key="2">
    <source>
        <dbReference type="EMBL" id="OUL59638.1"/>
    </source>
</evidence>
<comment type="caution">
    <text evidence="2">The sequence shown here is derived from an EMBL/GenBank/DDBJ whole genome shotgun (WGS) entry which is preliminary data.</text>
</comment>
<keyword evidence="3" id="KW-1185">Reference proteome</keyword>
<dbReference type="OrthoDB" id="5290589at2"/>
<name>A0A244CVL9_PSEDV</name>
<evidence type="ECO:0000259" key="1">
    <source>
        <dbReference type="Pfam" id="PF07238"/>
    </source>
</evidence>
<proteinExistence type="predicted"/>
<dbReference type="AlphaFoldDB" id="A0A244CVL9"/>
<dbReference type="SUPFAM" id="SSF141371">
    <property type="entry name" value="PilZ domain-like"/>
    <property type="match status" value="1"/>
</dbReference>
<dbReference type="InterPro" id="IPR009875">
    <property type="entry name" value="PilZ_domain"/>
</dbReference>
<feature type="domain" description="PilZ" evidence="1">
    <location>
        <begin position="5"/>
        <end position="97"/>
    </location>
</feature>